<dbReference type="PIRSF" id="PIRSF000137">
    <property type="entry name" value="Alcohol_oxidase"/>
    <property type="match status" value="1"/>
</dbReference>
<organism evidence="6 7">
    <name type="scientific">Ceratina calcarata</name>
    <dbReference type="NCBI Taxonomy" id="156304"/>
    <lineage>
        <taxon>Eukaryota</taxon>
        <taxon>Metazoa</taxon>
        <taxon>Ecdysozoa</taxon>
        <taxon>Arthropoda</taxon>
        <taxon>Hexapoda</taxon>
        <taxon>Insecta</taxon>
        <taxon>Pterygota</taxon>
        <taxon>Neoptera</taxon>
        <taxon>Endopterygota</taxon>
        <taxon>Hymenoptera</taxon>
        <taxon>Apocrita</taxon>
        <taxon>Aculeata</taxon>
        <taxon>Apoidea</taxon>
        <taxon>Anthophila</taxon>
        <taxon>Apidae</taxon>
        <taxon>Ceratina</taxon>
        <taxon>Zadontomerus</taxon>
    </lineage>
</organism>
<keyword evidence="2 3" id="KW-0274">FAD</keyword>
<dbReference type="SUPFAM" id="SSF54373">
    <property type="entry name" value="FAD-linked reductases, C-terminal domain"/>
    <property type="match status" value="1"/>
</dbReference>
<evidence type="ECO:0000256" key="2">
    <source>
        <dbReference type="PIRSR" id="PIRSR000137-2"/>
    </source>
</evidence>
<dbReference type="InterPro" id="IPR012132">
    <property type="entry name" value="GMC_OxRdtase"/>
</dbReference>
<dbReference type="PANTHER" id="PTHR11552:SF186">
    <property type="entry name" value="GLUCOSE-METHANOL-CHOLINE OXIDOREDUCTASE N-TERMINAL DOMAIN-CONTAINING PROTEIN"/>
    <property type="match status" value="1"/>
</dbReference>
<evidence type="ECO:0000313" key="7">
    <source>
        <dbReference type="RefSeq" id="XP_026673160.1"/>
    </source>
</evidence>
<keyword evidence="6" id="KW-1185">Reference proteome</keyword>
<evidence type="ECO:0000256" key="3">
    <source>
        <dbReference type="RuleBase" id="RU003968"/>
    </source>
</evidence>
<proteinExistence type="inferred from homology"/>
<comment type="similarity">
    <text evidence="1 3">Belongs to the GMC oxidoreductase family.</text>
</comment>
<keyword evidence="3" id="KW-0285">Flavoprotein</keyword>
<feature type="binding site" evidence="2">
    <location>
        <position position="274"/>
    </location>
    <ligand>
        <name>FAD</name>
        <dbReference type="ChEBI" id="CHEBI:57692"/>
    </ligand>
</feature>
<comment type="cofactor">
    <cofactor evidence="2">
        <name>FAD</name>
        <dbReference type="ChEBI" id="CHEBI:57692"/>
    </cofactor>
</comment>
<feature type="domain" description="Glucose-methanol-choline oxidoreductase N-terminal" evidence="5">
    <location>
        <begin position="313"/>
        <end position="327"/>
    </location>
</feature>
<dbReference type="GO" id="GO:0050660">
    <property type="term" value="F:flavin adenine dinucleotide binding"/>
    <property type="evidence" value="ECO:0007669"/>
    <property type="project" value="InterPro"/>
</dbReference>
<dbReference type="Gene3D" id="3.50.50.60">
    <property type="entry name" value="FAD/NAD(P)-binding domain"/>
    <property type="match status" value="1"/>
</dbReference>
<dbReference type="PROSITE" id="PS00623">
    <property type="entry name" value="GMC_OXRED_1"/>
    <property type="match status" value="1"/>
</dbReference>
<dbReference type="PANTHER" id="PTHR11552">
    <property type="entry name" value="GLUCOSE-METHANOL-CHOLINE GMC OXIDOREDUCTASE"/>
    <property type="match status" value="1"/>
</dbReference>
<dbReference type="Pfam" id="PF00732">
    <property type="entry name" value="GMC_oxred_N"/>
    <property type="match status" value="1"/>
</dbReference>
<gene>
    <name evidence="7" type="primary">LOC108629344</name>
</gene>
<dbReference type="InterPro" id="IPR036188">
    <property type="entry name" value="FAD/NAD-bd_sf"/>
</dbReference>
<dbReference type="KEGG" id="ccal:108629344"/>
<reference evidence="7" key="1">
    <citation type="submission" date="2025-08" db="UniProtKB">
        <authorList>
            <consortium name="RefSeq"/>
        </authorList>
    </citation>
    <scope>IDENTIFICATION</scope>
    <source>
        <tissue evidence="7">Whole body</tissue>
    </source>
</reference>
<dbReference type="GeneID" id="108629344"/>
<dbReference type="AlphaFoldDB" id="A0AAJ7S9G3"/>
<protein>
    <submittedName>
        <fullName evidence="7">Glucose dehydrogenase [FAD, quinone]-like isoform X1</fullName>
    </submittedName>
</protein>
<dbReference type="Gene3D" id="3.30.560.10">
    <property type="entry name" value="Glucose Oxidase, domain 3"/>
    <property type="match status" value="1"/>
</dbReference>
<evidence type="ECO:0000256" key="1">
    <source>
        <dbReference type="ARBA" id="ARBA00010790"/>
    </source>
</evidence>
<dbReference type="SUPFAM" id="SSF51905">
    <property type="entry name" value="FAD/NAD(P)-binding domain"/>
    <property type="match status" value="1"/>
</dbReference>
<dbReference type="GO" id="GO:0016614">
    <property type="term" value="F:oxidoreductase activity, acting on CH-OH group of donors"/>
    <property type="evidence" value="ECO:0007669"/>
    <property type="project" value="InterPro"/>
</dbReference>
<feature type="domain" description="Glucose-methanol-choline oxidoreductase N-terminal" evidence="4">
    <location>
        <begin position="135"/>
        <end position="158"/>
    </location>
</feature>
<dbReference type="Proteomes" id="UP000694925">
    <property type="component" value="Unplaced"/>
</dbReference>
<accession>A0AAJ7S9G3</accession>
<name>A0AAJ7S9G3_9HYME</name>
<dbReference type="PROSITE" id="PS00624">
    <property type="entry name" value="GMC_OXRED_2"/>
    <property type="match status" value="1"/>
</dbReference>
<dbReference type="InterPro" id="IPR000172">
    <property type="entry name" value="GMC_OxRdtase_N"/>
</dbReference>
<evidence type="ECO:0000259" key="5">
    <source>
        <dbReference type="PROSITE" id="PS00624"/>
    </source>
</evidence>
<dbReference type="Pfam" id="PF05199">
    <property type="entry name" value="GMC_oxred_C"/>
    <property type="match status" value="1"/>
</dbReference>
<dbReference type="RefSeq" id="XP_026673160.1">
    <property type="nucleotide sequence ID" value="XM_026817359.1"/>
</dbReference>
<sequence>MSNIIQCFATQIAETSTRIDWMFVILQTLIVLYRPDIADPENKVRPTPPPSLRNNYDFIIIGGGSAGSVLANRLSENEKWSVLLLEAGPNEPYVTDIPLTTAKIPMSSLAWHFKTSPSNNYCKAAENHQCSWPRGKTLGGSSTINKLMYIRGNRHDYDRWEEAGNPGWNYESVLPYFKKSEDMKVEEYQESPYHGVGGYLTVENFRYRSTITNYLIEAGREMGYDLVDVNGANQTGFSLITGTLRDGLRCSTAKAFLRPAWRRRNLHISTDSYVEKILVRGDGDEKTAYGVQFRFQSTRYIVTANREVILSAGAIQSPQVLMLSGIGPKDHLKELNIPVVHDIPGVGKNLQDHVMFTGFNFVGSIPENYTGSEPFSFDNSLNEHSLTEFAVEHNGPMYGEPAVEVVGFINTRYANKSENYPDVQLILGNVNNVSQFNISIKTASYSAIPLILRPRSRGYIKLNVTKPEGHPIIVPNYFQDPHDLDVLTEGAQFAYEMMKTPTLKSLNVQPNIDRIPGCSSAKYLSMNYWRCFARYNTQTMYHPVGTCKMGRASDKMAVVDARLKVHGISRLRVIDASIMPTIVSGNTNAPTIMIAEKAADMIKQDWKN</sequence>
<dbReference type="InterPro" id="IPR007867">
    <property type="entry name" value="GMC_OxRtase_C"/>
</dbReference>
<evidence type="ECO:0000259" key="4">
    <source>
        <dbReference type="PROSITE" id="PS00623"/>
    </source>
</evidence>
<evidence type="ECO:0000313" key="6">
    <source>
        <dbReference type="Proteomes" id="UP000694925"/>
    </source>
</evidence>